<organism evidence="2 3">
    <name type="scientific">Thalassotalea castellviae</name>
    <dbReference type="NCBI Taxonomy" id="3075612"/>
    <lineage>
        <taxon>Bacteria</taxon>
        <taxon>Pseudomonadati</taxon>
        <taxon>Pseudomonadota</taxon>
        <taxon>Gammaproteobacteria</taxon>
        <taxon>Alteromonadales</taxon>
        <taxon>Colwelliaceae</taxon>
        <taxon>Thalassotalea</taxon>
    </lineage>
</organism>
<sequence>MKVEVSKLRINILRTVYLLIVVVFGYRIWPTIINPNEVWDPLQGVAFSFWGAFTLLSILGVWQPLKMLPLLFMQLTYKVIWMLAVGLQLWSAGQIDPVAAGLIRSNSIGIIIDLLVIPWPYVWSTYILKTNPNNHHSYSDK</sequence>
<keyword evidence="1" id="KW-1133">Transmembrane helix</keyword>
<accession>A0ABU3A711</accession>
<keyword evidence="3" id="KW-1185">Reference proteome</keyword>
<feature type="transmembrane region" description="Helical" evidence="1">
    <location>
        <begin position="12"/>
        <end position="29"/>
    </location>
</feature>
<reference evidence="2 3" key="1">
    <citation type="submission" date="2023-09" db="EMBL/GenBank/DDBJ databases">
        <authorList>
            <person name="Rey-Velasco X."/>
        </authorList>
    </citation>
    <scope>NUCLEOTIDE SEQUENCE [LARGE SCALE GENOMIC DNA]</scope>
    <source>
        <strain evidence="2 3">W431</strain>
    </source>
</reference>
<proteinExistence type="predicted"/>
<evidence type="ECO:0000313" key="3">
    <source>
        <dbReference type="Proteomes" id="UP001266357"/>
    </source>
</evidence>
<name>A0ABU3A711_9GAMM</name>
<evidence type="ECO:0000256" key="1">
    <source>
        <dbReference type="SAM" id="Phobius"/>
    </source>
</evidence>
<comment type="caution">
    <text evidence="2">The sequence shown here is derived from an EMBL/GenBank/DDBJ whole genome shotgun (WGS) entry which is preliminary data.</text>
</comment>
<dbReference type="RefSeq" id="WP_311583493.1">
    <property type="nucleotide sequence ID" value="NZ_JAVRIF010000009.1"/>
</dbReference>
<feature type="transmembrane region" description="Helical" evidence="1">
    <location>
        <begin position="75"/>
        <end position="95"/>
    </location>
</feature>
<keyword evidence="1" id="KW-0472">Membrane</keyword>
<dbReference type="Proteomes" id="UP001266357">
    <property type="component" value="Unassembled WGS sequence"/>
</dbReference>
<evidence type="ECO:0000313" key="2">
    <source>
        <dbReference type="EMBL" id="MDT0604771.1"/>
    </source>
</evidence>
<protein>
    <submittedName>
        <fullName evidence="2">Uncharacterized protein</fullName>
    </submittedName>
</protein>
<keyword evidence="1" id="KW-0812">Transmembrane</keyword>
<feature type="transmembrane region" description="Helical" evidence="1">
    <location>
        <begin position="41"/>
        <end position="63"/>
    </location>
</feature>
<dbReference type="EMBL" id="JAVRIF010000009">
    <property type="protein sequence ID" value="MDT0604771.1"/>
    <property type="molecule type" value="Genomic_DNA"/>
</dbReference>
<gene>
    <name evidence="2" type="ORF">RM573_14290</name>
</gene>
<feature type="transmembrane region" description="Helical" evidence="1">
    <location>
        <begin position="107"/>
        <end position="128"/>
    </location>
</feature>